<organism evidence="2 3">
    <name type="scientific">Lactarius akahatsu</name>
    <dbReference type="NCBI Taxonomy" id="416441"/>
    <lineage>
        <taxon>Eukaryota</taxon>
        <taxon>Fungi</taxon>
        <taxon>Dikarya</taxon>
        <taxon>Basidiomycota</taxon>
        <taxon>Agaricomycotina</taxon>
        <taxon>Agaricomycetes</taxon>
        <taxon>Russulales</taxon>
        <taxon>Russulaceae</taxon>
        <taxon>Lactarius</taxon>
    </lineage>
</organism>
<feature type="region of interest" description="Disordered" evidence="1">
    <location>
        <begin position="17"/>
        <end position="127"/>
    </location>
</feature>
<feature type="compositionally biased region" description="Polar residues" evidence="1">
    <location>
        <begin position="18"/>
        <end position="28"/>
    </location>
</feature>
<proteinExistence type="predicted"/>
<evidence type="ECO:0000313" key="2">
    <source>
        <dbReference type="EMBL" id="KAH8988544.1"/>
    </source>
</evidence>
<sequence>MRPFACYHIRATLLSARRPSSNFSTSPSLAHGNHSAESYFKEVDSSPPADDSTYQVDGSSDKVQRPHEPPSGKFSQAGVGSEEYRTVDRQEPYELPSNGEASKKLRYGGKERLGVERDQPGSEENKQ</sequence>
<feature type="compositionally biased region" description="Basic and acidic residues" evidence="1">
    <location>
        <begin position="108"/>
        <end position="127"/>
    </location>
</feature>
<gene>
    <name evidence="2" type="ORF">EDB92DRAFT_1800561</name>
</gene>
<dbReference type="AlphaFoldDB" id="A0AAD4QC69"/>
<comment type="caution">
    <text evidence="2">The sequence shown here is derived from an EMBL/GenBank/DDBJ whole genome shotgun (WGS) entry which is preliminary data.</text>
</comment>
<dbReference type="Proteomes" id="UP001201163">
    <property type="component" value="Unassembled WGS sequence"/>
</dbReference>
<reference evidence="2" key="1">
    <citation type="submission" date="2022-01" db="EMBL/GenBank/DDBJ databases">
        <title>Comparative genomics reveals a dynamic genome evolution in the ectomycorrhizal milk-cap (Lactarius) mushrooms.</title>
        <authorList>
            <consortium name="DOE Joint Genome Institute"/>
            <person name="Lebreton A."/>
            <person name="Tang N."/>
            <person name="Kuo A."/>
            <person name="LaButti K."/>
            <person name="Drula E."/>
            <person name="Barry K."/>
            <person name="Clum A."/>
            <person name="Lipzen A."/>
            <person name="Mousain D."/>
            <person name="Ng V."/>
            <person name="Wang R."/>
            <person name="Wang X."/>
            <person name="Dai Y."/>
            <person name="Henrissat B."/>
            <person name="Grigoriev I.V."/>
            <person name="Guerin-Laguette A."/>
            <person name="Yu F."/>
            <person name="Martin F.M."/>
        </authorList>
    </citation>
    <scope>NUCLEOTIDE SEQUENCE</scope>
    <source>
        <strain evidence="2">QP</strain>
    </source>
</reference>
<feature type="compositionally biased region" description="Basic and acidic residues" evidence="1">
    <location>
        <begin position="59"/>
        <end position="70"/>
    </location>
</feature>
<protein>
    <submittedName>
        <fullName evidence="2">Uncharacterized protein</fullName>
    </submittedName>
</protein>
<dbReference type="EMBL" id="JAKELL010000041">
    <property type="protein sequence ID" value="KAH8988544.1"/>
    <property type="molecule type" value="Genomic_DNA"/>
</dbReference>
<feature type="compositionally biased region" description="Basic and acidic residues" evidence="1">
    <location>
        <begin position="82"/>
        <end position="92"/>
    </location>
</feature>
<accession>A0AAD4QC69</accession>
<evidence type="ECO:0000256" key="1">
    <source>
        <dbReference type="SAM" id="MobiDB-lite"/>
    </source>
</evidence>
<keyword evidence="3" id="KW-1185">Reference proteome</keyword>
<name>A0AAD4QC69_9AGAM</name>
<evidence type="ECO:0000313" key="3">
    <source>
        <dbReference type="Proteomes" id="UP001201163"/>
    </source>
</evidence>